<reference evidence="4 5" key="1">
    <citation type="journal article" date="2016" name="Environ. Microbiol.">
        <title>Genomic resolution of a cold subsurface aquifer community provides metabolic insights for novel microbes adapted to high CO concentrations.</title>
        <authorList>
            <person name="Probst A.J."/>
            <person name="Castelle C.J."/>
            <person name="Singh A."/>
            <person name="Brown C.T."/>
            <person name="Anantharaman K."/>
            <person name="Sharon I."/>
            <person name="Hug L.A."/>
            <person name="Burstein D."/>
            <person name="Emerson J.B."/>
            <person name="Thomas B.C."/>
            <person name="Banfield J.F."/>
        </authorList>
    </citation>
    <scope>NUCLEOTIDE SEQUENCE [LARGE SCALE GENOMIC DNA]</scope>
    <source>
        <strain evidence="4">CG1_02_41_21</strain>
    </source>
</reference>
<sequence length="640" mass="69973">MKLSDLLAKLGILRKGTVTWKGKAMNRKMPFIDESVMNEKKDFTTAKDMRPGGKMALILPWIFGVAILLFGLLLMPSFLVSGIILAVLGLLLLPPIRSFFSKKFHFKLSRKVLLIIFVIGIILVFVFAGSRKDKNISVAVPVRAGQATEEGMKNLTIALDTLAARYKDAVDYQNTAANIPYGSLGATDARLIAAGSINLWDLVEQSANDLDKLTFPLARNGENTFFLIAPAFALEASDVEEPLVPGETGRELTAEEKAALEKSQAESKEFNRQELIKKKWKQADLARMAYPDKNWLTIVQAAFKEDAQSAKKRLDERNAQLQIEFKNEDDYNKRWVQGLTVAQTSGKVVLFVAAMPEVAAAQGAIAAGETLLAGVDVAFSVGDSVNIMMHDGEEALVYTQAKDAVAPLLMASSIKSVLQNPANWEKETILSLYDVGALAYDQAGGFSVLNVGKNPRVEYYDQSLQETFGPDGSGNESLPSYLKYPTKEQKRIKMEAAANQLVERLKDPEYRNALIKMEADRLKLLEEQKAAAAEQARKDAEIKKIMDRKELERAQATKQKAAQDALKKLESTIPASDAISPKLETPAPTPPPAPEPQTVPANTTVSSCGLCAQSGLDCACGREACRCCTPGDSNCNAYDL</sequence>
<keyword evidence="3" id="KW-0812">Transmembrane</keyword>
<keyword evidence="3" id="KW-1133">Transmembrane helix</keyword>
<evidence type="ECO:0000256" key="1">
    <source>
        <dbReference type="SAM" id="Coils"/>
    </source>
</evidence>
<proteinExistence type="predicted"/>
<gene>
    <name evidence="4" type="ORF">AUJ35_02180</name>
</gene>
<dbReference type="Proteomes" id="UP000182860">
    <property type="component" value="Unassembled WGS sequence"/>
</dbReference>
<dbReference type="AlphaFoldDB" id="A0A1J4T975"/>
<organism evidence="4 5">
    <name type="scientific">Candidatus Falkowbacteria bacterium CG1_02_41_21</name>
    <dbReference type="NCBI Taxonomy" id="1805147"/>
    <lineage>
        <taxon>Bacteria</taxon>
        <taxon>Candidatus Falkowiibacteriota</taxon>
    </lineage>
</organism>
<accession>A0A1J4T975</accession>
<keyword evidence="3" id="KW-0472">Membrane</keyword>
<feature type="transmembrane region" description="Helical" evidence="3">
    <location>
        <begin position="112"/>
        <end position="130"/>
    </location>
</feature>
<keyword evidence="1" id="KW-0175">Coiled coil</keyword>
<feature type="transmembrane region" description="Helical" evidence="3">
    <location>
        <begin position="79"/>
        <end position="100"/>
    </location>
</feature>
<evidence type="ECO:0000313" key="5">
    <source>
        <dbReference type="Proteomes" id="UP000182860"/>
    </source>
</evidence>
<name>A0A1J4T975_9BACT</name>
<evidence type="ECO:0000313" key="4">
    <source>
        <dbReference type="EMBL" id="OIO07381.1"/>
    </source>
</evidence>
<evidence type="ECO:0000256" key="2">
    <source>
        <dbReference type="SAM" id="MobiDB-lite"/>
    </source>
</evidence>
<feature type="compositionally biased region" description="Pro residues" evidence="2">
    <location>
        <begin position="587"/>
        <end position="597"/>
    </location>
</feature>
<feature type="coiled-coil region" evidence="1">
    <location>
        <begin position="515"/>
        <end position="568"/>
    </location>
</feature>
<dbReference type="EMBL" id="MNUV01000041">
    <property type="protein sequence ID" value="OIO07381.1"/>
    <property type="molecule type" value="Genomic_DNA"/>
</dbReference>
<protein>
    <submittedName>
        <fullName evidence="4">Uncharacterized protein</fullName>
    </submittedName>
</protein>
<feature type="transmembrane region" description="Helical" evidence="3">
    <location>
        <begin position="55"/>
        <end position="73"/>
    </location>
</feature>
<comment type="caution">
    <text evidence="4">The sequence shown here is derived from an EMBL/GenBank/DDBJ whole genome shotgun (WGS) entry which is preliminary data.</text>
</comment>
<evidence type="ECO:0000256" key="3">
    <source>
        <dbReference type="SAM" id="Phobius"/>
    </source>
</evidence>
<feature type="region of interest" description="Disordered" evidence="2">
    <location>
        <begin position="572"/>
        <end position="601"/>
    </location>
</feature>